<dbReference type="GO" id="GO:0006508">
    <property type="term" value="P:proteolysis"/>
    <property type="evidence" value="ECO:0007669"/>
    <property type="project" value="UniProtKB-KW"/>
</dbReference>
<reference evidence="1" key="1">
    <citation type="journal article" date="2014" name="Int. J. Syst. Evol. Microbiol.">
        <title>Complete genome of a new Firmicutes species belonging to the dominant human colonic microbiota ('Ruminococcus bicirculans') reveals two chromosomes and a selective capacity to utilize plant glucans.</title>
        <authorList>
            <consortium name="NISC Comparative Sequencing Program"/>
            <person name="Wegmann U."/>
            <person name="Louis P."/>
            <person name="Goesmann A."/>
            <person name="Henrissat B."/>
            <person name="Duncan S.H."/>
            <person name="Flint H.J."/>
        </authorList>
    </citation>
    <scope>NUCLEOTIDE SEQUENCE</scope>
    <source>
        <strain evidence="1">CECT 7703</strain>
    </source>
</reference>
<comment type="caution">
    <text evidence="1">The sequence shown here is derived from an EMBL/GenBank/DDBJ whole genome shotgun (WGS) entry which is preliminary data.</text>
</comment>
<dbReference type="RefSeq" id="WP_290334034.1">
    <property type="nucleotide sequence ID" value="NZ_JAUFPU010000018.1"/>
</dbReference>
<evidence type="ECO:0000313" key="2">
    <source>
        <dbReference type="Proteomes" id="UP001180081"/>
    </source>
</evidence>
<organism evidence="1 2">
    <name type="scientific">Chitinimonas viridis</name>
    <dbReference type="NCBI Taxonomy" id="664880"/>
    <lineage>
        <taxon>Bacteria</taxon>
        <taxon>Pseudomonadati</taxon>
        <taxon>Pseudomonadota</taxon>
        <taxon>Betaproteobacteria</taxon>
        <taxon>Neisseriales</taxon>
        <taxon>Chitinibacteraceae</taxon>
        <taxon>Chitinimonas</taxon>
    </lineage>
</organism>
<dbReference type="GO" id="GO:0008233">
    <property type="term" value="F:peptidase activity"/>
    <property type="evidence" value="ECO:0007669"/>
    <property type="project" value="UniProtKB-KW"/>
</dbReference>
<protein>
    <submittedName>
        <fullName evidence="1">Phage protease</fullName>
    </submittedName>
</protein>
<dbReference type="Proteomes" id="UP001180081">
    <property type="component" value="Unassembled WGS sequence"/>
</dbReference>
<keyword evidence="1" id="KW-0645">Protease</keyword>
<dbReference type="InterPro" id="IPR012106">
    <property type="entry name" value="Phage_Mu_Gp1"/>
</dbReference>
<dbReference type="Pfam" id="PF10123">
    <property type="entry name" value="Mu-like_Pro"/>
    <property type="match status" value="1"/>
</dbReference>
<sequence>MSRKTTSPAVASLTLEIGPRGPRLHLLPAGEFRSRDSRPVECKAWRLNAQLAARIVADAKQRRVPFVIDYEHQTLHTERNGQPAPAAGWFSQLEWCEPSDTEPGGLYAIDVDWMERAAALIDAREYRFQSPVFSYDPVTGDVTGIAHAAITNNPGLDLLSEVALTAALSLFPPTNPPTSENTVDKVALCKLLKLPETATEAEIQAALTKLSTDAANAQQLTAQVASLTAKVGQPTATTPDPEKFVPIDAVREMQGQLAALTSQVVGGEVDKLVKAALDKGALTPALEGWARDLGKQNLAALKTYLADAPCIAALSGQQSANRPNVDASTGLDADTLAVCRMMGSDPADVKKNLGA</sequence>
<keyword evidence="2" id="KW-1185">Reference proteome</keyword>
<accession>A0ABT8BAB7</accession>
<proteinExistence type="predicted"/>
<keyword evidence="1" id="KW-0378">Hydrolase</keyword>
<gene>
    <name evidence="1" type="ORF">QWZ03_18215</name>
</gene>
<dbReference type="EMBL" id="JAUFPU010000018">
    <property type="protein sequence ID" value="MDN3578705.1"/>
    <property type="molecule type" value="Genomic_DNA"/>
</dbReference>
<name>A0ABT8BAB7_9NEIS</name>
<evidence type="ECO:0000313" key="1">
    <source>
        <dbReference type="EMBL" id="MDN3578705.1"/>
    </source>
</evidence>
<dbReference type="PIRSF" id="PIRSF016624">
    <property type="entry name" value="Mu_prophg_I"/>
    <property type="match status" value="1"/>
</dbReference>
<reference evidence="1" key="2">
    <citation type="submission" date="2023-06" db="EMBL/GenBank/DDBJ databases">
        <authorList>
            <person name="Lucena T."/>
            <person name="Sun Q."/>
        </authorList>
    </citation>
    <scope>NUCLEOTIDE SEQUENCE</scope>
    <source>
        <strain evidence="1">CECT 7703</strain>
    </source>
</reference>